<dbReference type="Pfam" id="PF02120">
    <property type="entry name" value="Flg_hook"/>
    <property type="match status" value="1"/>
</dbReference>
<gene>
    <name evidence="3" type="ORF">EI545_11820</name>
</gene>
<sequence length="521" mass="52232">MRQHFCQKGGLKFLGLGQNDLPSVCCRRGQAGNRGWGHAFLRLNRIFLMIREAGKEEVTSVGDTGLVGGRSRGKMQTVIANRPIVGLAALGGTPAGAGQDGAGTEDFATLLPGEGQDDAVLDDPAVPDGTPLAGLTVAVLWPGLPFPAGQGGDGVPDPTLSPAVRSDAILAPSIDAVSVTAASDAGGLPAQPLAEGQGSVPKAADAQVADGQMRAPSALGVAASGLDLSQAASDTADADPLVRPAAEPSFQMPGLGFVVGQTPGSDPSVVALAAVGVRLWQGALASIEDRSSVQGGLPAPAGNTSADSPATALAVPGAGVVTAPAPPPMGPAPGLAETAILSLFAAQAEAAMLGPEGDGAGFTLPATSAALGGPPTAGGPAAAMPQLAAQLIHSLPQRSDGMTEIALSPDELGHVRVTLQTDSQNPDRMIVMLNFERAETLDLFRRHADQLAEALRDAGYSGVNIGFGQSYGNDNSGRADQPPGPPEPDLSDPHPSSPTPSLGLSVDRPALQPSGTLDLRI</sequence>
<dbReference type="InterPro" id="IPR038610">
    <property type="entry name" value="FliK-like_C_sf"/>
</dbReference>
<evidence type="ECO:0000256" key="1">
    <source>
        <dbReference type="SAM" id="MobiDB-lite"/>
    </source>
</evidence>
<feature type="domain" description="Flagellar hook-length control protein-like C-terminal" evidence="2">
    <location>
        <begin position="403"/>
        <end position="473"/>
    </location>
</feature>
<dbReference type="Proteomes" id="UP000282002">
    <property type="component" value="Chromosome"/>
</dbReference>
<feature type="region of interest" description="Disordered" evidence="1">
    <location>
        <begin position="466"/>
        <end position="521"/>
    </location>
</feature>
<dbReference type="InterPro" id="IPR021136">
    <property type="entry name" value="Flagellar_hook_control-like_C"/>
</dbReference>
<evidence type="ECO:0000259" key="2">
    <source>
        <dbReference type="Pfam" id="PF02120"/>
    </source>
</evidence>
<proteinExistence type="predicted"/>
<organism evidence="3 4">
    <name type="scientific">Tabrizicola piscis</name>
    <dbReference type="NCBI Taxonomy" id="2494374"/>
    <lineage>
        <taxon>Bacteria</taxon>
        <taxon>Pseudomonadati</taxon>
        <taxon>Pseudomonadota</taxon>
        <taxon>Alphaproteobacteria</taxon>
        <taxon>Rhodobacterales</taxon>
        <taxon>Paracoccaceae</taxon>
        <taxon>Tabrizicola</taxon>
    </lineage>
</organism>
<keyword evidence="3" id="KW-0966">Cell projection</keyword>
<keyword evidence="3" id="KW-0969">Cilium</keyword>
<dbReference type="EMBL" id="CP034328">
    <property type="protein sequence ID" value="AZL59467.1"/>
    <property type="molecule type" value="Genomic_DNA"/>
</dbReference>
<accession>A0A3S8U7B3</accession>
<dbReference type="CDD" id="cd17470">
    <property type="entry name" value="T3SS_Flik_C"/>
    <property type="match status" value="1"/>
</dbReference>
<dbReference type="AlphaFoldDB" id="A0A3S8U7B3"/>
<keyword evidence="3" id="KW-0282">Flagellum</keyword>
<evidence type="ECO:0000313" key="3">
    <source>
        <dbReference type="EMBL" id="AZL59467.1"/>
    </source>
</evidence>
<protein>
    <submittedName>
        <fullName evidence="3">Flagellar hook-length control protein FliK</fullName>
    </submittedName>
</protein>
<evidence type="ECO:0000313" key="4">
    <source>
        <dbReference type="Proteomes" id="UP000282002"/>
    </source>
</evidence>
<keyword evidence="4" id="KW-1185">Reference proteome</keyword>
<name>A0A3S8U7B3_9RHOB</name>
<dbReference type="OrthoDB" id="7203912at2"/>
<reference evidence="3 4" key="1">
    <citation type="submission" date="2018-12" db="EMBL/GenBank/DDBJ databases">
        <title>Complete genome sequencing of Tabrizicola sp. K13M18.</title>
        <authorList>
            <person name="Bae J.-W."/>
        </authorList>
    </citation>
    <scope>NUCLEOTIDE SEQUENCE [LARGE SCALE GENOMIC DNA]</scope>
    <source>
        <strain evidence="3 4">K13M18</strain>
    </source>
</reference>
<dbReference type="Gene3D" id="3.30.750.140">
    <property type="match status" value="1"/>
</dbReference>
<dbReference type="KEGG" id="taw:EI545_11820"/>